<keyword evidence="3" id="KW-1185">Reference proteome</keyword>
<dbReference type="EMBL" id="JAYMGO010000001">
    <property type="protein sequence ID" value="KAL1281947.1"/>
    <property type="molecule type" value="Genomic_DNA"/>
</dbReference>
<reference evidence="2 3" key="1">
    <citation type="submission" date="2023-09" db="EMBL/GenBank/DDBJ databases">
        <authorList>
            <person name="Wang M."/>
        </authorList>
    </citation>
    <scope>NUCLEOTIDE SEQUENCE [LARGE SCALE GENOMIC DNA]</scope>
    <source>
        <strain evidence="2">GT-2023</strain>
        <tissue evidence="2">Liver</tissue>
    </source>
</reference>
<name>A0ABR3NYM0_9TELE</name>
<evidence type="ECO:0000256" key="1">
    <source>
        <dbReference type="SAM" id="MobiDB-lite"/>
    </source>
</evidence>
<feature type="region of interest" description="Disordered" evidence="1">
    <location>
        <begin position="29"/>
        <end position="55"/>
    </location>
</feature>
<proteinExistence type="predicted"/>
<feature type="region of interest" description="Disordered" evidence="1">
    <location>
        <begin position="1"/>
        <end position="20"/>
    </location>
</feature>
<sequence>MKPNSFACGHNARSRDPQERATGILAASTMLAPGDSKRPSRASNHHWRESHRGERRQYLLQRSGFLYYSPAVNVNSSGLS</sequence>
<feature type="compositionally biased region" description="Basic and acidic residues" evidence="1">
    <location>
        <begin position="46"/>
        <end position="55"/>
    </location>
</feature>
<protein>
    <submittedName>
        <fullName evidence="2">Uncharacterized protein</fullName>
    </submittedName>
</protein>
<accession>A0ABR3NYM0</accession>
<gene>
    <name evidence="2" type="ORF">QQF64_000750</name>
</gene>
<organism evidence="2 3">
    <name type="scientific">Cirrhinus molitorella</name>
    <name type="common">mud carp</name>
    <dbReference type="NCBI Taxonomy" id="172907"/>
    <lineage>
        <taxon>Eukaryota</taxon>
        <taxon>Metazoa</taxon>
        <taxon>Chordata</taxon>
        <taxon>Craniata</taxon>
        <taxon>Vertebrata</taxon>
        <taxon>Euteleostomi</taxon>
        <taxon>Actinopterygii</taxon>
        <taxon>Neopterygii</taxon>
        <taxon>Teleostei</taxon>
        <taxon>Ostariophysi</taxon>
        <taxon>Cypriniformes</taxon>
        <taxon>Cyprinidae</taxon>
        <taxon>Labeoninae</taxon>
        <taxon>Labeonini</taxon>
        <taxon>Cirrhinus</taxon>
    </lineage>
</organism>
<evidence type="ECO:0000313" key="3">
    <source>
        <dbReference type="Proteomes" id="UP001558613"/>
    </source>
</evidence>
<evidence type="ECO:0000313" key="2">
    <source>
        <dbReference type="EMBL" id="KAL1281947.1"/>
    </source>
</evidence>
<dbReference type="Proteomes" id="UP001558613">
    <property type="component" value="Unassembled WGS sequence"/>
</dbReference>
<comment type="caution">
    <text evidence="2">The sequence shown here is derived from an EMBL/GenBank/DDBJ whole genome shotgun (WGS) entry which is preliminary data.</text>
</comment>